<feature type="compositionally biased region" description="Low complexity" evidence="1">
    <location>
        <begin position="37"/>
        <end position="47"/>
    </location>
</feature>
<dbReference type="Proteomes" id="UP000762676">
    <property type="component" value="Unassembled WGS sequence"/>
</dbReference>
<feature type="region of interest" description="Disordered" evidence="1">
    <location>
        <begin position="2923"/>
        <end position="2975"/>
    </location>
</feature>
<feature type="compositionally biased region" description="Low complexity" evidence="1">
    <location>
        <begin position="3004"/>
        <end position="3030"/>
    </location>
</feature>
<feature type="compositionally biased region" description="Basic and acidic residues" evidence="1">
    <location>
        <begin position="1167"/>
        <end position="1179"/>
    </location>
</feature>
<feature type="compositionally biased region" description="Low complexity" evidence="1">
    <location>
        <begin position="2832"/>
        <end position="2842"/>
    </location>
</feature>
<feature type="region of interest" description="Disordered" evidence="1">
    <location>
        <begin position="1005"/>
        <end position="1028"/>
    </location>
</feature>
<feature type="compositionally biased region" description="Basic and acidic residues" evidence="1">
    <location>
        <begin position="1912"/>
        <end position="1941"/>
    </location>
</feature>
<name>A0AAV4JQR3_9GAST</name>
<feature type="region of interest" description="Disordered" evidence="1">
    <location>
        <begin position="1213"/>
        <end position="1282"/>
    </location>
</feature>
<sequence>MDKWLPSGIPGSTGATPPRVAAQSVTHQRHLSDRRQAGQTGTQQQHQSDGAFERFLTAAIATIITIMFSWRMLDQSSKPASSLSSSSSSLLPLPAGRKQIEGETEEEEEEEEERRRRRERYLSGGQTSENLFTASSSLPLSSSSPSSLYNQWSPSPLPEGAGTNISPVPSSSSSSSSSTPTHTTTRRRQLPVLPGSQPSSEAATSSSTSDPSSLSSSSSSRFQRQQEESLASRLAKISSSTSARGRAPGFRLTKLPPVIRVPVDDFPLCGEEEDQDSEVANGPVVQTAGPELEYKDSSGGHSPKQLERQDTPHPNTTNTGVISETLVDPTQLSALGIDPWSIGKNPASGSMSSRKGPVLYTDLDADSSEELVDSSIEDAESAAGIEDVRTFGDSGSRVDVLRRDLLLNISTDSDSSGGVITRDVPAEEDIVDPKHFHTVMTANLVEGEEEESGFPSRRRRPSLEEDQIEVDDEDEFFVVPGDSSYRHHHHYSGQRTVTSSNISALGDDSGYHGNSPSSRAGGIMGFPSYYYEDEDEDYDDVQPRELDSDEELYLCSVLEPIIEENSDELSQLSSGAESYSSTSSSSRGGYRARHQQHDYDVDYQERKHGLIPDSVSTPESSPSTTGLNSSNFPPSLAVESSHIPSVVSPSFLQHSTTPGGTEDESISSSKISNNSLSMSSIPPGQDNSLYRSAESLLSSAPLSSRPGFISDNKTDLTKFSSVAAAEKDVHNIRNTSGNNSKNTEENSDCDKDGARRFGAGSDFNYTSNDSLIMGIKASYSIPRSSERSSVHRTGDDPKNITSDLTERAELCDPNRPSPSLASATRFIDSGRAVYVTEAAARADGQVRRENSLSEGGDTAARSVAADPDTALRGDTHTPSLPSTTRAGGWASGGGADSKTAGDYNESRPGSGDASFGDARSVGFTQHIPRPSASIGTDQSNASSSSSDGVPLSPVTISSVSSTFASDYNSDHGFIKSVNASDSEKRDYGSTPVRNSSYDVNSITSSVARDSENNNSDSSTGSSSGSSEGDKTISYKFYSDVNSGVYSSRIIITGEKEEEVIEPSTLEDIEEAPGELNLDLDTDRCGEAIACDQLSVSFPSDSDYYEYVRCYGSSVDLDLDSPTSPRSPTNLVDSRLGPDQSQALNRGSGIPSHHSGSRSRSRLDTGGFEEKREEVNFSTERGRRDLVTDIGDEGKEGFSRGSLKRQDHTFARTFSSRVEHDSNSESDESVQTVISRKGSKASDPATSSSSTGSSHQASPVHVPSAAVASLSPPSGARPKRPLSDGCVYSATKFLREDDGRDAFYRDRIVSEGGGVAFGEEGIGDDRFETGEADILGRDGDTEGDRGYDLRAYKSYSALHTKGLDLNSDEERDNKRGVFSDSECSSPSSPYTSPAAPGFVSVTEPVNLASPNTLDADVVKKTTVTFDGSDSLTFVVKPQEIQDTNMDRPRFRLSREEEEAYTYGAGRAGYDARRVPEIFDPRPPIDQGVDDDDDDWEQSITETFVVPVTPERTIYQTLQNVKHLLDTRSPSLEQDDSASTCTTTMVEADGRNIGGWVGSDDITSGYRASADALERVDASLKERLGFQLGMDELRTEGYSTESGWPIVRYIEKERVFVEEHGMDDNQNVKEGDDSGEEYVPDYTDIDAKDEQQAEYDNNDNVVGEPMEDISDISSQHKPVNDDFPAEGNFGYSNKNYPQSYASPMVPHSMTTTAPPYHEPSSMTVPSSSLITPKPTSGPASPRPGRLGSSRSNLPPPPPPPTQAPRDRYTTPQRSEVVVTGPLYTDAFSVLQSPEAEASSEPMVSKPLHHKIPPSSPIYPSGPQPSLLPEEEDFAYLPHGDATNKGVLSPQSIPVQHSMPPPSVPLVPSASPLSSFTLLDSPPRVIRPSSPQQLHNESLGESHGDDYVESYKQPLAEHERDNESGEGARDDSYSSDGSDTRGKPPAEFAEVYRVTEDPDMDEDYDYFVKHIADGGPDTADIVTPGNLKTPLSISSGIPILSGNIASPYAQRDVFLFPGEESSPVTTGHHSSKTHSSPSYSTAASVIPDSTRPRRQDEGRLMGDGGKAEKRGVDENAEIPGGDVDEGSAKKPRLLTRTSTGTEDMGGFFSAPRRSSAASLLDDESSNALNKSFGEPSNASLSFALERYDSEPGIRSPTKEKFTGSSPFRESPMRMNSRPMSFISQEPSLDVVMEARIDTPATISSASSTASDVTVVAAGSPESPSSPSGAVSLEQSPTLNAPPPQLPLSLPPFSAVKDPEEVSDDIPSTPGESETKVLSEMEQRWDNSMKRVKKSKMDLQFADVDESRGSATPMSPPVEKDQIAQLAAKSPRILPIFVEKQNDGFLSGVSQGGKDNKGQAMGNEDPGLTDSDVAEDDGEESESNDEEEPDKDSDEKAEEFIRKDSRPVSLLPGPPGVRPINFRDHGRIPLRAGSNSVESLDENYPAESPPSSGPMSPGISSDSASAVEASPSSAKPREASSLAAPPLHATSRPPSSRMASSSPSGLTTLGQSSPLCIPFPGTAWAHAQFGQYDKPPKGPQPTTPKRSMKEVKKMSKTPYKSVLTQNPPLSFTTPPSPSPKAAAFVLPDTLMTPSRLKILNSRNRFLSEGSLQSAADDFKNEFAAHKESLLQNQGDTSKSDIPTSARLYTPKSAADSFNAKNWRYRSMEQLQKLQEMSRMTRKSESDLTQEKKGREDCLHPDCIFSEKGRREVLDKTLSIDNLHADVYKHLNRLGGSESDAGDAYFPENSSDLIDLTFNNFQNDGRGPDTFDRPHSMSELRHASDYSTISGSSGGYFSTPSSARHTASKGGRFAQHKQYKKSKSLCTLETDIDDDSFGPSSPVSPGGEEISMQRAPSAHDLRISKSLQKLNVPHWYSQSSLSKYGSLSLLKYGSNSTMSSWQQFPPSLISSPCTTPSASGNVVIKARVQPPTSARNLRSPRFPSKSAPTTPLFGSNGQAQRSGESPAVKLPSEKLRKKEKAKALMPIPIVPFDKIRAMFEKKKSEDLAAKQAQEAAKTAASPVSPVSDKSPSPTVASPLCFSPPPAADSPAHNPPRTLALNGRRNLRDEEDDVYEDVEIVLPPQHQAPPEPPSSSPPPLATSSPPVPETKPEKKRTWFPKPGKSRRSSKSPASSEQGKKEAQPPQSPQSPQSPTAPSGFQLGEMSYEPRRLRSSRSSGLDESFTSEGSRSLASRGGRDQDRYAPPGARSDMDRSRDSLRPSRPVDLERKSSVESDRSFSKDLDRVTGRAAARAAPLDLDRSGGSNANADKRDLSFRERRERELRRRSRELPDVSNVDTSSRRSLDHVDVAIARADRRPHVVEDVPKIRTWQPKPRGGRSQPQDSKAPATVTPVKAPSTNGTASGNYRYPVSGSAFSASKPNQPSGLNTPPLSRHAPSAENTTPEDEAKKSVRGEYGSSAF</sequence>
<feature type="region of interest" description="Disordered" evidence="1">
    <location>
        <begin position="2146"/>
        <end position="2178"/>
    </location>
</feature>
<feature type="compositionally biased region" description="Low complexity" evidence="1">
    <location>
        <begin position="196"/>
        <end position="223"/>
    </location>
</feature>
<feature type="compositionally biased region" description="Basic and acidic residues" evidence="1">
    <location>
        <begin position="3294"/>
        <end position="3321"/>
    </location>
</feature>
<feature type="compositionally biased region" description="Low complexity" evidence="1">
    <location>
        <begin position="3143"/>
        <end position="3152"/>
    </location>
</feature>
<feature type="compositionally biased region" description="Polar residues" evidence="1">
    <location>
        <begin position="647"/>
        <end position="659"/>
    </location>
</feature>
<evidence type="ECO:0000313" key="3">
    <source>
        <dbReference type="Proteomes" id="UP000762676"/>
    </source>
</evidence>
<feature type="region of interest" description="Disordered" evidence="1">
    <location>
        <begin position="446"/>
        <end position="465"/>
    </location>
</feature>
<feature type="compositionally biased region" description="Low complexity" evidence="1">
    <location>
        <begin position="135"/>
        <end position="148"/>
    </location>
</feature>
<feature type="compositionally biased region" description="Polar residues" evidence="1">
    <location>
        <begin position="1688"/>
        <end position="1699"/>
    </location>
</feature>
<feature type="compositionally biased region" description="Polar residues" evidence="1">
    <location>
        <begin position="1120"/>
        <end position="1131"/>
    </location>
</feature>
<feature type="region of interest" description="Disordered" evidence="1">
    <location>
        <begin position="2825"/>
        <end position="2850"/>
    </location>
</feature>
<feature type="compositionally biased region" description="Basic and acidic residues" evidence="1">
    <location>
        <begin position="292"/>
        <end position="311"/>
    </location>
</feature>
<feature type="region of interest" description="Disordered" evidence="1">
    <location>
        <begin position="2524"/>
        <end position="2574"/>
    </location>
</feature>
<feature type="compositionally biased region" description="Low complexity" evidence="1">
    <location>
        <begin position="2487"/>
        <end position="2500"/>
    </location>
</feature>
<feature type="compositionally biased region" description="Low complexity" evidence="1">
    <location>
        <begin position="2106"/>
        <end position="2126"/>
    </location>
</feature>
<feature type="compositionally biased region" description="Low complexity" evidence="1">
    <location>
        <begin position="1734"/>
        <end position="1749"/>
    </location>
</feature>
<organism evidence="2 3">
    <name type="scientific">Elysia marginata</name>
    <dbReference type="NCBI Taxonomy" id="1093978"/>
    <lineage>
        <taxon>Eukaryota</taxon>
        <taxon>Metazoa</taxon>
        <taxon>Spiralia</taxon>
        <taxon>Lophotrochozoa</taxon>
        <taxon>Mollusca</taxon>
        <taxon>Gastropoda</taxon>
        <taxon>Heterobranchia</taxon>
        <taxon>Euthyneura</taxon>
        <taxon>Panpulmonata</taxon>
        <taxon>Sacoglossa</taxon>
        <taxon>Placobranchoidea</taxon>
        <taxon>Plakobranchidae</taxon>
        <taxon>Elysia</taxon>
    </lineage>
</organism>
<feature type="compositionally biased region" description="Pro residues" evidence="1">
    <location>
        <begin position="2236"/>
        <end position="2246"/>
    </location>
</feature>
<feature type="compositionally biased region" description="Low complexity" evidence="1">
    <location>
        <begin position="1240"/>
        <end position="1275"/>
    </location>
</feature>
<accession>A0AAV4JQR3</accession>
<feature type="compositionally biased region" description="Acidic residues" evidence="1">
    <location>
        <begin position="102"/>
        <end position="112"/>
    </location>
</feature>
<feature type="compositionally biased region" description="Polar residues" evidence="1">
    <location>
        <begin position="493"/>
        <end position="503"/>
    </location>
</feature>
<keyword evidence="3" id="KW-1185">Reference proteome</keyword>
<feature type="region of interest" description="Disordered" evidence="1">
    <location>
        <begin position="843"/>
        <end position="951"/>
    </location>
</feature>
<feature type="compositionally biased region" description="Low complexity" evidence="1">
    <location>
        <begin position="77"/>
        <end position="95"/>
    </location>
</feature>
<feature type="region of interest" description="Disordered" evidence="1">
    <location>
        <begin position="1643"/>
        <end position="1953"/>
    </location>
</feature>
<feature type="region of interest" description="Disordered" evidence="1">
    <location>
        <begin position="2197"/>
        <end position="2316"/>
    </location>
</feature>
<feature type="compositionally biased region" description="Low complexity" evidence="1">
    <location>
        <begin position="666"/>
        <end position="681"/>
    </location>
</feature>
<feature type="region of interest" description="Disordered" evidence="1">
    <location>
        <begin position="1115"/>
        <end position="1179"/>
    </location>
</feature>
<feature type="region of interest" description="Disordered" evidence="1">
    <location>
        <begin position="487"/>
        <end position="528"/>
    </location>
</feature>
<reference evidence="2 3" key="1">
    <citation type="journal article" date="2021" name="Elife">
        <title>Chloroplast acquisition without the gene transfer in kleptoplastic sea slugs, Plakobranchus ocellatus.</title>
        <authorList>
            <person name="Maeda T."/>
            <person name="Takahashi S."/>
            <person name="Yoshida T."/>
            <person name="Shimamura S."/>
            <person name="Takaki Y."/>
            <person name="Nagai Y."/>
            <person name="Toyoda A."/>
            <person name="Suzuki Y."/>
            <person name="Arimoto A."/>
            <person name="Ishii H."/>
            <person name="Satoh N."/>
            <person name="Nishiyama T."/>
            <person name="Hasebe M."/>
            <person name="Maruyama T."/>
            <person name="Minagawa J."/>
            <person name="Obokata J."/>
            <person name="Shigenobu S."/>
        </authorList>
    </citation>
    <scope>NUCLEOTIDE SEQUENCE [LARGE SCALE GENOMIC DNA]</scope>
</reference>
<feature type="compositionally biased region" description="Low complexity" evidence="1">
    <location>
        <begin position="2449"/>
        <end position="2470"/>
    </location>
</feature>
<gene>
    <name evidence="2" type="ORF">ElyMa_001646800</name>
</gene>
<feature type="compositionally biased region" description="Basic and acidic residues" evidence="1">
    <location>
        <begin position="3204"/>
        <end position="3241"/>
    </location>
</feature>
<feature type="compositionally biased region" description="Basic and acidic residues" evidence="1">
    <location>
        <begin position="2047"/>
        <end position="2070"/>
    </location>
</feature>
<feature type="compositionally biased region" description="Pro residues" evidence="1">
    <location>
        <begin position="1811"/>
        <end position="1820"/>
    </location>
</feature>
<feature type="compositionally biased region" description="Basic and acidic residues" evidence="1">
    <location>
        <begin position="784"/>
        <end position="812"/>
    </location>
</feature>
<feature type="region of interest" description="Disordered" evidence="1">
    <location>
        <begin position="781"/>
        <end position="823"/>
    </location>
</feature>
<feature type="compositionally biased region" description="Pro residues" evidence="1">
    <location>
        <begin position="3080"/>
        <end position="3103"/>
    </location>
</feature>
<protein>
    <submittedName>
        <fullName evidence="2">Uncharacterized protein</fullName>
    </submittedName>
</protein>
<feature type="compositionally biased region" description="Polar residues" evidence="1">
    <location>
        <begin position="3177"/>
        <end position="3186"/>
    </location>
</feature>
<feature type="compositionally biased region" description="Low complexity" evidence="1">
    <location>
        <begin position="2197"/>
        <end position="2228"/>
    </location>
</feature>
<feature type="compositionally biased region" description="Low complexity" evidence="1">
    <location>
        <begin position="1863"/>
        <end position="1872"/>
    </location>
</feature>
<feature type="compositionally biased region" description="Polar residues" evidence="1">
    <location>
        <begin position="3368"/>
        <end position="3385"/>
    </location>
</feature>
<feature type="region of interest" description="Disordered" evidence="1">
    <location>
        <begin position="566"/>
        <end position="689"/>
    </location>
</feature>
<feature type="compositionally biased region" description="Low complexity" evidence="1">
    <location>
        <begin position="612"/>
        <end position="625"/>
    </location>
</feature>
<evidence type="ECO:0000313" key="2">
    <source>
        <dbReference type="EMBL" id="GFS23726.1"/>
    </source>
</evidence>
<feature type="compositionally biased region" description="Low complexity" evidence="1">
    <location>
        <begin position="573"/>
        <end position="589"/>
    </location>
</feature>
<feature type="region of interest" description="Disordered" evidence="1">
    <location>
        <begin position="2998"/>
        <end position="3415"/>
    </location>
</feature>
<comment type="caution">
    <text evidence="2">The sequence shown here is derived from an EMBL/GenBank/DDBJ whole genome shotgun (WGS) entry which is preliminary data.</text>
</comment>
<feature type="compositionally biased region" description="Low complexity" evidence="1">
    <location>
        <begin position="1378"/>
        <end position="1394"/>
    </location>
</feature>
<feature type="compositionally biased region" description="Polar residues" evidence="1">
    <location>
        <begin position="732"/>
        <end position="741"/>
    </location>
</feature>
<feature type="region of interest" description="Disordered" evidence="1">
    <location>
        <begin position="2015"/>
        <end position="2133"/>
    </location>
</feature>
<feature type="compositionally biased region" description="Basic and acidic residues" evidence="1">
    <location>
        <begin position="742"/>
        <end position="755"/>
    </location>
</feature>
<feature type="compositionally biased region" description="Polar residues" evidence="1">
    <location>
        <begin position="876"/>
        <end position="885"/>
    </location>
</feature>
<feature type="region of interest" description="Disordered" evidence="1">
    <location>
        <begin position="980"/>
        <end position="999"/>
    </location>
</feature>
<feature type="region of interest" description="Disordered" evidence="1">
    <location>
        <begin position="77"/>
        <end position="249"/>
    </location>
</feature>
<feature type="compositionally biased region" description="Acidic residues" evidence="1">
    <location>
        <begin position="3063"/>
        <end position="3073"/>
    </location>
</feature>
<feature type="compositionally biased region" description="Basic and acidic residues" evidence="1">
    <location>
        <begin position="595"/>
        <end position="610"/>
    </location>
</feature>
<feature type="compositionally biased region" description="Basic and acidic residues" evidence="1">
    <location>
        <begin position="2269"/>
        <end position="2285"/>
    </location>
</feature>
<feature type="compositionally biased region" description="Polar residues" evidence="1">
    <location>
        <begin position="124"/>
        <end position="134"/>
    </location>
</feature>
<feature type="compositionally biased region" description="Low complexity" evidence="1">
    <location>
        <begin position="2022"/>
        <end position="2038"/>
    </location>
</feature>
<dbReference type="EMBL" id="BMAT01003337">
    <property type="protein sequence ID" value="GFS23726.1"/>
    <property type="molecule type" value="Genomic_DNA"/>
</dbReference>
<feature type="compositionally biased region" description="Basic residues" evidence="1">
    <location>
        <begin position="3111"/>
        <end position="3123"/>
    </location>
</feature>
<feature type="region of interest" description="Disordered" evidence="1">
    <location>
        <begin position="1"/>
        <end position="49"/>
    </location>
</feature>
<feature type="compositionally biased region" description="Low complexity" evidence="1">
    <location>
        <begin position="166"/>
        <end position="183"/>
    </location>
</feature>
<feature type="region of interest" description="Disordered" evidence="1">
    <location>
        <begin position="723"/>
        <end position="767"/>
    </location>
</feature>
<feature type="compositionally biased region" description="Polar residues" evidence="1">
    <location>
        <begin position="2941"/>
        <end position="2958"/>
    </location>
</feature>
<feature type="region of interest" description="Disordered" evidence="1">
    <location>
        <begin position="1362"/>
        <end position="1394"/>
    </location>
</feature>
<feature type="compositionally biased region" description="Low complexity" evidence="1">
    <location>
        <begin position="1012"/>
        <end position="1026"/>
    </location>
</feature>
<feature type="compositionally biased region" description="Basic and acidic residues" evidence="1">
    <location>
        <begin position="3263"/>
        <end position="3286"/>
    </location>
</feature>
<feature type="compositionally biased region" description="Acidic residues" evidence="1">
    <location>
        <begin position="2368"/>
        <end position="2393"/>
    </location>
</feature>
<evidence type="ECO:0000256" key="1">
    <source>
        <dbReference type="SAM" id="MobiDB-lite"/>
    </source>
</evidence>
<feature type="region of interest" description="Disordered" evidence="1">
    <location>
        <begin position="2340"/>
        <end position="2509"/>
    </location>
</feature>
<proteinExistence type="predicted"/>
<feature type="compositionally biased region" description="Pro residues" evidence="1">
    <location>
        <begin position="1751"/>
        <end position="1760"/>
    </location>
</feature>
<feature type="compositionally biased region" description="Basic and acidic residues" evidence="1">
    <location>
        <begin position="2146"/>
        <end position="2158"/>
    </location>
</feature>
<feature type="compositionally biased region" description="Polar residues" evidence="1">
    <location>
        <begin position="1718"/>
        <end position="1732"/>
    </location>
</feature>
<feature type="region of interest" description="Disordered" evidence="1">
    <location>
        <begin position="267"/>
        <end position="318"/>
    </location>
</feature>